<evidence type="ECO:0000259" key="2">
    <source>
        <dbReference type="PROSITE" id="PS50206"/>
    </source>
</evidence>
<feature type="domain" description="Cyclic nucleotide-binding" evidence="1">
    <location>
        <begin position="142"/>
        <end position="244"/>
    </location>
</feature>
<dbReference type="SUPFAM" id="SSF51206">
    <property type="entry name" value="cAMP-binding domain-like"/>
    <property type="match status" value="2"/>
</dbReference>
<dbReference type="SMART" id="SM00100">
    <property type="entry name" value="cNMP"/>
    <property type="match status" value="1"/>
</dbReference>
<dbReference type="InterPro" id="IPR014710">
    <property type="entry name" value="RmlC-like_jellyroll"/>
</dbReference>
<dbReference type="AlphaFoldDB" id="A0A061JS51"/>
<dbReference type="PANTHER" id="PTHR23011:SF28">
    <property type="entry name" value="CYCLIC NUCLEOTIDE-BINDING DOMAIN CONTAINING PROTEIN"/>
    <property type="match status" value="1"/>
</dbReference>
<dbReference type="InterPro" id="IPR000595">
    <property type="entry name" value="cNMP-bd_dom"/>
</dbReference>
<comment type="caution">
    <text evidence="3">The sequence shown here is derived from an EMBL/GenBank/DDBJ whole genome shotgun (WGS) entry which is preliminary data.</text>
</comment>
<evidence type="ECO:0000313" key="4">
    <source>
        <dbReference type="Proteomes" id="UP000026923"/>
    </source>
</evidence>
<dbReference type="HOGENOM" id="CLU_050367_0_0_6"/>
<dbReference type="Pfam" id="PF00581">
    <property type="entry name" value="Rhodanese"/>
    <property type="match status" value="1"/>
</dbReference>
<accession>A0A061JS51</accession>
<dbReference type="eggNOG" id="COG0664">
    <property type="taxonomic scope" value="Bacteria"/>
</dbReference>
<dbReference type="InterPro" id="IPR036873">
    <property type="entry name" value="Rhodanese-like_dom_sf"/>
</dbReference>
<dbReference type="eggNOG" id="COG0607">
    <property type="taxonomic scope" value="Bacteria"/>
</dbReference>
<reference evidence="3 4" key="1">
    <citation type="journal article" date="2013" name="Genome Announc.">
        <title>Draft Genome of the Nitrogen-Fixing Bacterium Pseudomonas stutzeri Strain KOS6 Isolated from Industrial Hydrocarbon Sludge.</title>
        <authorList>
            <person name="Grigoryeva T.V."/>
            <person name="Laikov A.V."/>
            <person name="Naumova R.P."/>
            <person name="Manolov A.I."/>
            <person name="Larin A.K."/>
            <person name="Karpova I.Y."/>
            <person name="Semashko T.A."/>
            <person name="Alexeev D.G."/>
            <person name="Kostryukova E.S."/>
            <person name="Muller R."/>
            <person name="Govorun V.M."/>
        </authorList>
    </citation>
    <scope>NUCLEOTIDE SEQUENCE [LARGE SCALE GENOMIC DNA]</scope>
    <source>
        <strain evidence="3 4">KOS6</strain>
    </source>
</reference>
<dbReference type="Pfam" id="PF00027">
    <property type="entry name" value="cNMP_binding"/>
    <property type="match status" value="1"/>
</dbReference>
<dbReference type="PROSITE" id="PS50206">
    <property type="entry name" value="RHODANESE_3"/>
    <property type="match status" value="1"/>
</dbReference>
<organism evidence="3 4">
    <name type="scientific">Stutzerimonas stutzeri KOS6</name>
    <dbReference type="NCBI Taxonomy" id="1218352"/>
    <lineage>
        <taxon>Bacteria</taxon>
        <taxon>Pseudomonadati</taxon>
        <taxon>Pseudomonadota</taxon>
        <taxon>Gammaproteobacteria</taxon>
        <taxon>Pseudomonadales</taxon>
        <taxon>Pseudomonadaceae</taxon>
        <taxon>Stutzerimonas</taxon>
    </lineage>
</organism>
<dbReference type="RefSeq" id="WP_003294872.1">
    <property type="nucleotide sequence ID" value="NZ_KK020676.1"/>
</dbReference>
<dbReference type="SMART" id="SM00450">
    <property type="entry name" value="RHOD"/>
    <property type="match status" value="1"/>
</dbReference>
<gene>
    <name evidence="3" type="ORF">B597_003955</name>
</gene>
<dbReference type="Proteomes" id="UP000026923">
    <property type="component" value="Unassembled WGS sequence"/>
</dbReference>
<sequence length="367" mass="40543">MNRPLHPDQLRKLVPLDGLSPRQLWQVRTRLVPCQLGAGQVLERGLGRGETHDYLLSGRLLLTGSDGQQTLLHAGTPAALHRLSLSLPGEVRALDDCLLLSIDSGELERLLSWRQALQDVLLELSMEGEVEVWLERLLENPLFAQVPPVNIRSMLNRLVSIESTAGQALLREGEAGDCCYFLKSGRAQVLKNADNGRQLLAELEPGACFGEEALLEDCARNASVVMIEDGCVLRLDRADFLELLKAPVVAEVGLAEVADLLGCGAQWLDVRQLEDYERGHAMQALHMPLHLLRMKTRLLDPQRTYLCYCESGKRSANAVFLLTQLGFCAYALRGGLDALGMEDRAALLWECGSGYLARSDGRIERSL</sequence>
<feature type="domain" description="Rhodanese" evidence="2">
    <location>
        <begin position="261"/>
        <end position="348"/>
    </location>
</feature>
<dbReference type="OrthoDB" id="9814704at2"/>
<protein>
    <submittedName>
        <fullName evidence="3">cAMP-binding protein</fullName>
    </submittedName>
</protein>
<name>A0A061JS51_STUST</name>
<dbReference type="CDD" id="cd00038">
    <property type="entry name" value="CAP_ED"/>
    <property type="match status" value="1"/>
</dbReference>
<evidence type="ECO:0000313" key="3">
    <source>
        <dbReference type="EMBL" id="EWC42571.1"/>
    </source>
</evidence>
<proteinExistence type="predicted"/>
<dbReference type="EMBL" id="AMCZ02000003">
    <property type="protein sequence ID" value="EWC42571.1"/>
    <property type="molecule type" value="Genomic_DNA"/>
</dbReference>
<dbReference type="PANTHER" id="PTHR23011">
    <property type="entry name" value="CYCLIC NUCLEOTIDE-BINDING DOMAIN CONTAINING PROTEIN"/>
    <property type="match status" value="1"/>
</dbReference>
<dbReference type="InterPro" id="IPR001763">
    <property type="entry name" value="Rhodanese-like_dom"/>
</dbReference>
<dbReference type="PROSITE" id="PS50042">
    <property type="entry name" value="CNMP_BINDING_3"/>
    <property type="match status" value="1"/>
</dbReference>
<dbReference type="CDD" id="cd00158">
    <property type="entry name" value="RHOD"/>
    <property type="match status" value="1"/>
</dbReference>
<evidence type="ECO:0000259" key="1">
    <source>
        <dbReference type="PROSITE" id="PS50042"/>
    </source>
</evidence>
<dbReference type="Gene3D" id="2.60.120.10">
    <property type="entry name" value="Jelly Rolls"/>
    <property type="match status" value="1"/>
</dbReference>
<dbReference type="Gene3D" id="3.40.250.10">
    <property type="entry name" value="Rhodanese-like domain"/>
    <property type="match status" value="1"/>
</dbReference>
<dbReference type="SUPFAM" id="SSF52821">
    <property type="entry name" value="Rhodanese/Cell cycle control phosphatase"/>
    <property type="match status" value="1"/>
</dbReference>
<dbReference type="InterPro" id="IPR018490">
    <property type="entry name" value="cNMP-bd_dom_sf"/>
</dbReference>